<evidence type="ECO:0000313" key="3">
    <source>
        <dbReference type="Proteomes" id="UP000487649"/>
    </source>
</evidence>
<dbReference type="EMBL" id="WMQE01000016">
    <property type="protein sequence ID" value="MTK21398.1"/>
    <property type="molecule type" value="Genomic_DNA"/>
</dbReference>
<evidence type="ECO:0000259" key="1">
    <source>
        <dbReference type="Pfam" id="PF01863"/>
    </source>
</evidence>
<dbReference type="OrthoDB" id="9811177at2"/>
<dbReference type="RefSeq" id="WP_006785831.1">
    <property type="nucleotide sequence ID" value="NZ_CAJJOK010000024.1"/>
</dbReference>
<accession>A0A173RP50</accession>
<proteinExistence type="predicted"/>
<organism evidence="2 3">
    <name type="scientific">Turicibacter sanguinis</name>
    <dbReference type="NCBI Taxonomy" id="154288"/>
    <lineage>
        <taxon>Bacteria</taxon>
        <taxon>Bacillati</taxon>
        <taxon>Bacillota</taxon>
        <taxon>Erysipelotrichia</taxon>
        <taxon>Erysipelotrichales</taxon>
        <taxon>Turicibacteraceae</taxon>
        <taxon>Turicibacter</taxon>
    </lineage>
</organism>
<dbReference type="Pfam" id="PF01863">
    <property type="entry name" value="YgjP-like"/>
    <property type="match status" value="1"/>
</dbReference>
<dbReference type="Gene3D" id="3.30.2010.10">
    <property type="entry name" value="Metalloproteases ('zincins'), catalytic domain"/>
    <property type="match status" value="1"/>
</dbReference>
<evidence type="ECO:0000313" key="2">
    <source>
        <dbReference type="EMBL" id="MTK21398.1"/>
    </source>
</evidence>
<sequence length="219" mass="26140">MKLQFETFEVLLERKNIKNMYLKIRPSGEIVVTANSKMELSFIKDFILSKETWIHQKLQQIANTSTVLSKDEIRYLGQTLKKRRLASNHTCFSIEADSLRQEMPPSVSEERAERLCEAWLQKQLEALIHQYMRKYWRYFEQSGIRPVEVKYRQMTSTWGVCRPVRGSITFNKRLIHEKETFIEYVVVHELCHLIHPNHSTKFYELVACLLPQWKVYAKK</sequence>
<reference evidence="2 3" key="1">
    <citation type="journal article" date="2019" name="Nat. Med.">
        <title>A library of human gut bacterial isolates paired with longitudinal multiomics data enables mechanistic microbiome research.</title>
        <authorList>
            <person name="Poyet M."/>
            <person name="Groussin M."/>
            <person name="Gibbons S.M."/>
            <person name="Avila-Pacheco J."/>
            <person name="Jiang X."/>
            <person name="Kearney S.M."/>
            <person name="Perrotta A.R."/>
            <person name="Berdy B."/>
            <person name="Zhao S."/>
            <person name="Lieberman T.D."/>
            <person name="Swanson P.K."/>
            <person name="Smith M."/>
            <person name="Roesemann S."/>
            <person name="Alexander J.E."/>
            <person name="Rich S.A."/>
            <person name="Livny J."/>
            <person name="Vlamakis H."/>
            <person name="Clish C."/>
            <person name="Bullock K."/>
            <person name="Deik A."/>
            <person name="Scott J."/>
            <person name="Pierce K.A."/>
            <person name="Xavier R.J."/>
            <person name="Alm E.J."/>
        </authorList>
    </citation>
    <scope>NUCLEOTIDE SEQUENCE [LARGE SCALE GENOMIC DNA]</scope>
    <source>
        <strain evidence="2 3">BIOML-A198</strain>
    </source>
</reference>
<gene>
    <name evidence="2" type="ORF">GMA92_08190</name>
</gene>
<dbReference type="AlphaFoldDB" id="A0A173RP50"/>
<dbReference type="PANTHER" id="PTHR30399">
    <property type="entry name" value="UNCHARACTERIZED PROTEIN YGJP"/>
    <property type="match status" value="1"/>
</dbReference>
<dbReference type="InterPro" id="IPR002725">
    <property type="entry name" value="YgjP-like_metallopeptidase"/>
</dbReference>
<dbReference type="Proteomes" id="UP000487649">
    <property type="component" value="Unassembled WGS sequence"/>
</dbReference>
<dbReference type="InterPro" id="IPR053136">
    <property type="entry name" value="UTP_pyrophosphatase-like"/>
</dbReference>
<dbReference type="GeneID" id="60059369"/>
<dbReference type="PANTHER" id="PTHR30399:SF1">
    <property type="entry name" value="UTP PYROPHOSPHATASE"/>
    <property type="match status" value="1"/>
</dbReference>
<comment type="caution">
    <text evidence="2">The sequence shown here is derived from an EMBL/GenBank/DDBJ whole genome shotgun (WGS) entry which is preliminary data.</text>
</comment>
<feature type="domain" description="YgjP-like metallopeptidase" evidence="1">
    <location>
        <begin position="18"/>
        <end position="218"/>
    </location>
</feature>
<protein>
    <submittedName>
        <fullName evidence="2">DUF45 domain-containing protein</fullName>
    </submittedName>
</protein>
<name>A0A173RP50_9FIRM</name>
<dbReference type="CDD" id="cd07344">
    <property type="entry name" value="M48_yhfN_like"/>
    <property type="match status" value="1"/>
</dbReference>